<keyword evidence="11" id="KW-0408">Iron</keyword>
<keyword evidence="4" id="KW-0349">Heme</keyword>
<evidence type="ECO:0000256" key="14">
    <source>
        <dbReference type="SAM" id="MobiDB-lite"/>
    </source>
</evidence>
<evidence type="ECO:0000256" key="13">
    <source>
        <dbReference type="ARBA" id="ARBA00023160"/>
    </source>
</evidence>
<name>A0ABS7HVG6_9MICO</name>
<dbReference type="SUPFAM" id="SSF48113">
    <property type="entry name" value="Heme-dependent peroxidases"/>
    <property type="match status" value="1"/>
</dbReference>
<evidence type="ECO:0000256" key="1">
    <source>
        <dbReference type="ARBA" id="ARBA00001913"/>
    </source>
</evidence>
<keyword evidence="5" id="KW-0479">Metal-binding</keyword>
<evidence type="ECO:0000256" key="4">
    <source>
        <dbReference type="ARBA" id="ARBA00022617"/>
    </source>
</evidence>
<accession>A0ABS7HVG6</accession>
<evidence type="ECO:0000256" key="10">
    <source>
        <dbReference type="ARBA" id="ARBA00023002"/>
    </source>
</evidence>
<keyword evidence="13" id="KW-0275">Fatty acid biosynthesis</keyword>
<keyword evidence="2" id="KW-0444">Lipid biosynthesis</keyword>
<evidence type="ECO:0000313" key="15">
    <source>
        <dbReference type="EMBL" id="MBW9108601.1"/>
    </source>
</evidence>
<evidence type="ECO:0000256" key="11">
    <source>
        <dbReference type="ARBA" id="ARBA00023004"/>
    </source>
</evidence>
<dbReference type="PROSITE" id="PS50292">
    <property type="entry name" value="PEROXIDASE_3"/>
    <property type="match status" value="1"/>
</dbReference>
<evidence type="ECO:0000256" key="12">
    <source>
        <dbReference type="ARBA" id="ARBA00023098"/>
    </source>
</evidence>
<sequence length="611" mass="69233">MLRRFYARINRTRPWYRLPFLLGLFNLIALRDELREDNLVDTRTPGGVGRTPGVTSATAGEERRRFRTADGSYNDLSDPDMGRAGTRFARNVPLEHAWPAEGDELMTPNPREVSRTLMRRETFTPATSINLLAAAWIQFQTHDWFAHGREPADVIEIDVAEGDDWFENPMRIPRTKVDDTRTDADRDLPPTFVNSNSHWWDASSIYGSTPERREQVRSHVDGKLVLKDGNLPLDPATGVALTGFSENWWVGLGLLHTLFTLEHNAICDQLKKDYPGMTEDELFGTAQLVVSALLAKIHTVEWTPAIIAHPVLKVAMRANWWGLAEEKLHRMFGRLSKSEVISGIPGSAFDHHGSPYQLTEEFAAVYRLHPLLPDTLEVHSLDDGTLVDSMEFQEIILLNAHRVLTSGARVQDLWYSFGVQHPGAVQLHNFPRWMQDLTLPDGLRLDLAALDIMRDRERGVPRYNEFRRQLHLKPAETFDELTDNPAWARELEAMYGDIEKVDLQVGMHAETPPPGFGFSDTAFRVFILMASRRLKSDRFITDCYTEEYYTKTGMQWIADNTMTSVLLRHYPQLAPSLEGVKNAFAPWKVQTATHATTPAADTAHATAVTGK</sequence>
<keyword evidence="16" id="KW-1185">Reference proteome</keyword>
<evidence type="ECO:0000256" key="7">
    <source>
        <dbReference type="ARBA" id="ARBA00022821"/>
    </source>
</evidence>
<dbReference type="Gene3D" id="1.10.640.10">
    <property type="entry name" value="Haem peroxidase domain superfamily, animal type"/>
    <property type="match status" value="1"/>
</dbReference>
<evidence type="ECO:0000256" key="6">
    <source>
        <dbReference type="ARBA" id="ARBA00022767"/>
    </source>
</evidence>
<dbReference type="PANTHER" id="PTHR11903">
    <property type="entry name" value="PROSTAGLANDIN G/H SYNTHASE"/>
    <property type="match status" value="1"/>
</dbReference>
<dbReference type="PRINTS" id="PR00457">
    <property type="entry name" value="ANPEROXIDASE"/>
</dbReference>
<protein>
    <recommendedName>
        <fullName evidence="17">Peroxidase</fullName>
    </recommendedName>
</protein>
<organism evidence="15 16">
    <name type="scientific">Microbacterium ureisolvens</name>
    <dbReference type="NCBI Taxonomy" id="2781186"/>
    <lineage>
        <taxon>Bacteria</taxon>
        <taxon>Bacillati</taxon>
        <taxon>Actinomycetota</taxon>
        <taxon>Actinomycetes</taxon>
        <taxon>Micrococcales</taxon>
        <taxon>Microbacteriaceae</taxon>
        <taxon>Microbacterium</taxon>
    </lineage>
</organism>
<evidence type="ECO:0008006" key="17">
    <source>
        <dbReference type="Google" id="ProtNLM"/>
    </source>
</evidence>
<keyword evidence="8" id="KW-0276">Fatty acid metabolism</keyword>
<gene>
    <name evidence="15" type="ORF">JNB61_02350</name>
</gene>
<dbReference type="InterPro" id="IPR050783">
    <property type="entry name" value="Oxylipin_biosynth_metab"/>
</dbReference>
<keyword evidence="6" id="KW-0925">Oxylipin biosynthesis</keyword>
<dbReference type="PANTHER" id="PTHR11903:SF11">
    <property type="entry name" value="ALPHA-DIOXYGENASE 1"/>
    <property type="match status" value="1"/>
</dbReference>
<dbReference type="InterPro" id="IPR037120">
    <property type="entry name" value="Haem_peroxidase_sf_animal"/>
</dbReference>
<dbReference type="InterPro" id="IPR019791">
    <property type="entry name" value="Haem_peroxidase_animal"/>
</dbReference>
<feature type="region of interest" description="Disordered" evidence="14">
    <location>
        <begin position="42"/>
        <end position="63"/>
    </location>
</feature>
<evidence type="ECO:0000256" key="2">
    <source>
        <dbReference type="ARBA" id="ARBA00022516"/>
    </source>
</evidence>
<dbReference type="Pfam" id="PF03098">
    <property type="entry name" value="An_peroxidase"/>
    <property type="match status" value="1"/>
</dbReference>
<dbReference type="CDD" id="cd09818">
    <property type="entry name" value="PIOX_like"/>
    <property type="match status" value="1"/>
</dbReference>
<proteinExistence type="predicted"/>
<keyword evidence="7" id="KW-0611">Plant defense</keyword>
<keyword evidence="3" id="KW-0575">Peroxidase</keyword>
<evidence type="ECO:0000313" key="16">
    <source>
        <dbReference type="Proteomes" id="UP000777440"/>
    </source>
</evidence>
<evidence type="ECO:0000256" key="8">
    <source>
        <dbReference type="ARBA" id="ARBA00022832"/>
    </source>
</evidence>
<evidence type="ECO:0000256" key="5">
    <source>
        <dbReference type="ARBA" id="ARBA00022723"/>
    </source>
</evidence>
<comment type="cofactor">
    <cofactor evidence="1">
        <name>Ca(2+)</name>
        <dbReference type="ChEBI" id="CHEBI:29108"/>
    </cofactor>
</comment>
<dbReference type="Proteomes" id="UP000777440">
    <property type="component" value="Unassembled WGS sequence"/>
</dbReference>
<dbReference type="RefSeq" id="WP_220338639.1">
    <property type="nucleotide sequence ID" value="NZ_JAEUAX010000001.1"/>
</dbReference>
<dbReference type="InterPro" id="IPR034815">
    <property type="entry name" value="A_dioxygenase"/>
</dbReference>
<reference evidence="15 16" key="1">
    <citation type="journal article" date="2021" name="MBio">
        <title>Poor Competitiveness of Bradyrhizobium in Pigeon Pea Root Colonization in Indian Soils.</title>
        <authorList>
            <person name="Chalasani D."/>
            <person name="Basu A."/>
            <person name="Pullabhotla S.V.S.R.N."/>
            <person name="Jorrin B."/>
            <person name="Neal A.L."/>
            <person name="Poole P.S."/>
            <person name="Podile A.R."/>
            <person name="Tkacz A."/>
        </authorList>
    </citation>
    <scope>NUCLEOTIDE SEQUENCE [LARGE SCALE GENOMIC DNA]</scope>
    <source>
        <strain evidence="15 16">HU12</strain>
    </source>
</reference>
<dbReference type="EMBL" id="JAEUAX010000001">
    <property type="protein sequence ID" value="MBW9108601.1"/>
    <property type="molecule type" value="Genomic_DNA"/>
</dbReference>
<dbReference type="InterPro" id="IPR010255">
    <property type="entry name" value="Haem_peroxidase_sf"/>
</dbReference>
<keyword evidence="10" id="KW-0560">Oxidoreductase</keyword>
<keyword evidence="12" id="KW-0443">Lipid metabolism</keyword>
<evidence type="ECO:0000256" key="9">
    <source>
        <dbReference type="ARBA" id="ARBA00022964"/>
    </source>
</evidence>
<keyword evidence="9" id="KW-0223">Dioxygenase</keyword>
<evidence type="ECO:0000256" key="3">
    <source>
        <dbReference type="ARBA" id="ARBA00022559"/>
    </source>
</evidence>
<comment type="caution">
    <text evidence="15">The sequence shown here is derived from an EMBL/GenBank/DDBJ whole genome shotgun (WGS) entry which is preliminary data.</text>
</comment>